<name>A0AA41Z3I8_9HYPH</name>
<dbReference type="RefSeq" id="WP_282586059.1">
    <property type="nucleotide sequence ID" value="NZ_JAMOIM010000011.1"/>
</dbReference>
<protein>
    <submittedName>
        <fullName evidence="1">Uncharacterized protein</fullName>
    </submittedName>
</protein>
<dbReference type="EMBL" id="JAMOIM010000011">
    <property type="protein sequence ID" value="MCW6509685.1"/>
    <property type="molecule type" value="Genomic_DNA"/>
</dbReference>
<evidence type="ECO:0000313" key="2">
    <source>
        <dbReference type="Proteomes" id="UP001165667"/>
    </source>
</evidence>
<keyword evidence="2" id="KW-1185">Reference proteome</keyword>
<proteinExistence type="predicted"/>
<dbReference type="AlphaFoldDB" id="A0AA41Z3I8"/>
<dbReference type="Proteomes" id="UP001165667">
    <property type="component" value="Unassembled WGS sequence"/>
</dbReference>
<comment type="caution">
    <text evidence="1">The sequence shown here is derived from an EMBL/GenBank/DDBJ whole genome shotgun (WGS) entry which is preliminary data.</text>
</comment>
<evidence type="ECO:0000313" key="1">
    <source>
        <dbReference type="EMBL" id="MCW6509685.1"/>
    </source>
</evidence>
<sequence length="79" mass="8390">MGEGQTTTAAAQPAVLTTDVPRLEDAEATRLAQELFGISGRVARLTSERDANFQVEAPDGRAFVLKLSNAAEDPAITNF</sequence>
<organism evidence="1 2">
    <name type="scientific">Lichenifustis flavocetrariae</name>
    <dbReference type="NCBI Taxonomy" id="2949735"/>
    <lineage>
        <taxon>Bacteria</taxon>
        <taxon>Pseudomonadati</taxon>
        <taxon>Pseudomonadota</taxon>
        <taxon>Alphaproteobacteria</taxon>
        <taxon>Hyphomicrobiales</taxon>
        <taxon>Lichenihabitantaceae</taxon>
        <taxon>Lichenifustis</taxon>
    </lineage>
</organism>
<gene>
    <name evidence="1" type="ORF">M8523_16830</name>
</gene>
<reference evidence="1" key="1">
    <citation type="submission" date="2022-05" db="EMBL/GenBank/DDBJ databases">
        <authorList>
            <person name="Pankratov T."/>
        </authorList>
    </citation>
    <scope>NUCLEOTIDE SEQUENCE</scope>
    <source>
        <strain evidence="1">BP6-180914</strain>
    </source>
</reference>
<accession>A0AA41Z3I8</accession>